<evidence type="ECO:0008006" key="4">
    <source>
        <dbReference type="Google" id="ProtNLM"/>
    </source>
</evidence>
<accession>A0A6V8KJA0</accession>
<reference evidence="2 3" key="1">
    <citation type="submission" date="2020-03" db="EMBL/GenBank/DDBJ databases">
        <title>Whole genome shotgun sequence of Phytohabitans houttuyneae NBRC 108639.</title>
        <authorList>
            <person name="Komaki H."/>
            <person name="Tamura T."/>
        </authorList>
    </citation>
    <scope>NUCLEOTIDE SEQUENCE [LARGE SCALE GENOMIC DNA]</scope>
    <source>
        <strain evidence="2 3">NBRC 108639</strain>
    </source>
</reference>
<reference evidence="2 3" key="2">
    <citation type="submission" date="2020-03" db="EMBL/GenBank/DDBJ databases">
        <authorList>
            <person name="Ichikawa N."/>
            <person name="Kimura A."/>
            <person name="Kitahashi Y."/>
            <person name="Uohara A."/>
        </authorList>
    </citation>
    <scope>NUCLEOTIDE SEQUENCE [LARGE SCALE GENOMIC DNA]</scope>
    <source>
        <strain evidence="2 3">NBRC 108639</strain>
    </source>
</reference>
<feature type="signal peptide" evidence="1">
    <location>
        <begin position="1"/>
        <end position="28"/>
    </location>
</feature>
<dbReference type="Pfam" id="PF03995">
    <property type="entry name" value="Inhibitor_I36"/>
    <property type="match status" value="1"/>
</dbReference>
<keyword evidence="1" id="KW-0732">Signal</keyword>
<name>A0A6V8KJA0_9ACTN</name>
<dbReference type="Proteomes" id="UP000482800">
    <property type="component" value="Unassembled WGS sequence"/>
</dbReference>
<organism evidence="2 3">
    <name type="scientific">Phytohabitans houttuyneae</name>
    <dbReference type="NCBI Taxonomy" id="1076126"/>
    <lineage>
        <taxon>Bacteria</taxon>
        <taxon>Bacillati</taxon>
        <taxon>Actinomycetota</taxon>
        <taxon>Actinomycetes</taxon>
        <taxon>Micromonosporales</taxon>
        <taxon>Micromonosporaceae</taxon>
    </lineage>
</organism>
<gene>
    <name evidence="2" type="ORF">Phou_066980</name>
</gene>
<comment type="caution">
    <text evidence="2">The sequence shown here is derived from an EMBL/GenBank/DDBJ whole genome shotgun (WGS) entry which is preliminary data.</text>
</comment>
<evidence type="ECO:0000313" key="2">
    <source>
        <dbReference type="EMBL" id="GFJ82518.1"/>
    </source>
</evidence>
<dbReference type="RefSeq" id="WP_173063159.1">
    <property type="nucleotide sequence ID" value="NZ_BLPF01000002.1"/>
</dbReference>
<proteinExistence type="predicted"/>
<feature type="chain" id="PRO_5028967403" description="Peptidase inhibitor family I36" evidence="1">
    <location>
        <begin position="29"/>
        <end position="165"/>
    </location>
</feature>
<protein>
    <recommendedName>
        <fullName evidence="4">Peptidase inhibitor family I36</fullName>
    </recommendedName>
</protein>
<evidence type="ECO:0000313" key="3">
    <source>
        <dbReference type="Proteomes" id="UP000482800"/>
    </source>
</evidence>
<evidence type="ECO:0000256" key="1">
    <source>
        <dbReference type="SAM" id="SignalP"/>
    </source>
</evidence>
<sequence>MRKATRLLAALAMGAALVIGALPGAAQAAPKDDQATATVATEVDVQPMGIHSCDPGDFCAYYLRSFTGGYLHAWAGSDSNWSNNYIQNGASINNNDMSWWNRGNPCAGCDIVRVFDNTGYGAPMTLCVGRGSRSWCTWGPRTAARPTAGTAAARRLRFLRWPAFA</sequence>
<keyword evidence="3" id="KW-1185">Reference proteome</keyword>
<dbReference type="EMBL" id="BLPF01000002">
    <property type="protein sequence ID" value="GFJ82518.1"/>
    <property type="molecule type" value="Genomic_DNA"/>
</dbReference>
<dbReference type="AlphaFoldDB" id="A0A6V8KJA0"/>